<evidence type="ECO:0000313" key="6">
    <source>
        <dbReference type="EMBL" id="WDF70050.1"/>
    </source>
</evidence>
<protein>
    <submittedName>
        <fullName evidence="6">TetR family transcriptional regulator</fullName>
    </submittedName>
</protein>
<organism evidence="6 7">
    <name type="scientific">Sphingobacterium oryzagri</name>
    <dbReference type="NCBI Taxonomy" id="3025669"/>
    <lineage>
        <taxon>Bacteria</taxon>
        <taxon>Pseudomonadati</taxon>
        <taxon>Bacteroidota</taxon>
        <taxon>Sphingobacteriia</taxon>
        <taxon>Sphingobacteriales</taxon>
        <taxon>Sphingobacteriaceae</taxon>
        <taxon>Sphingobacterium</taxon>
    </lineage>
</organism>
<dbReference type="Pfam" id="PF00440">
    <property type="entry name" value="TetR_N"/>
    <property type="match status" value="1"/>
</dbReference>
<dbReference type="PANTHER" id="PTHR30055">
    <property type="entry name" value="HTH-TYPE TRANSCRIPTIONAL REGULATOR RUTR"/>
    <property type="match status" value="1"/>
</dbReference>
<dbReference type="InterPro" id="IPR001647">
    <property type="entry name" value="HTH_TetR"/>
</dbReference>
<feature type="domain" description="HTH tetR-type" evidence="5">
    <location>
        <begin position="12"/>
        <end position="72"/>
    </location>
</feature>
<dbReference type="PROSITE" id="PS50977">
    <property type="entry name" value="HTH_TETR_2"/>
    <property type="match status" value="1"/>
</dbReference>
<evidence type="ECO:0000256" key="4">
    <source>
        <dbReference type="PROSITE-ProRule" id="PRU00335"/>
    </source>
</evidence>
<dbReference type="Proteomes" id="UP001221558">
    <property type="component" value="Chromosome"/>
</dbReference>
<keyword evidence="2 4" id="KW-0238">DNA-binding</keyword>
<reference evidence="6 7" key="1">
    <citation type="submission" date="2023-02" db="EMBL/GenBank/DDBJ databases">
        <title>Genome sequence of Sphingobacterium sp. KACC 22765.</title>
        <authorList>
            <person name="Kim S."/>
            <person name="Heo J."/>
            <person name="Kwon S.-W."/>
        </authorList>
    </citation>
    <scope>NUCLEOTIDE SEQUENCE [LARGE SCALE GENOMIC DNA]</scope>
    <source>
        <strain evidence="6 7">KACC 22765</strain>
    </source>
</reference>
<keyword evidence="3" id="KW-0804">Transcription</keyword>
<proteinExistence type="predicted"/>
<dbReference type="SUPFAM" id="SSF46689">
    <property type="entry name" value="Homeodomain-like"/>
    <property type="match status" value="1"/>
</dbReference>
<dbReference type="SUPFAM" id="SSF48498">
    <property type="entry name" value="Tetracyclin repressor-like, C-terminal domain"/>
    <property type="match status" value="1"/>
</dbReference>
<dbReference type="PRINTS" id="PR00455">
    <property type="entry name" value="HTHTETR"/>
</dbReference>
<dbReference type="Gene3D" id="1.10.357.10">
    <property type="entry name" value="Tetracycline Repressor, domain 2"/>
    <property type="match status" value="1"/>
</dbReference>
<evidence type="ECO:0000256" key="1">
    <source>
        <dbReference type="ARBA" id="ARBA00023015"/>
    </source>
</evidence>
<dbReference type="PROSITE" id="PS01081">
    <property type="entry name" value="HTH_TETR_1"/>
    <property type="match status" value="1"/>
</dbReference>
<dbReference type="InterPro" id="IPR050109">
    <property type="entry name" value="HTH-type_TetR-like_transc_reg"/>
</dbReference>
<sequence>MPNYFIEHMELNGKQLEIIAIAKELFAQHGFDATSVRDIAQRANINVAMINYYFNSKENLLETLVKQGIEGYKLDASYYEGEQDPFTRLDKMIEHYVDSKFADPHLYQILTNELNAKKRGAYALAFKELRKHNIQKLREVVDYGVQQGAFRFYDPMLLLTSMIGTFLDFKRNKPIIDEFLSNVVIASYEDYSRTELTKHLKFIMKAILTYEN</sequence>
<evidence type="ECO:0000256" key="3">
    <source>
        <dbReference type="ARBA" id="ARBA00023163"/>
    </source>
</evidence>
<evidence type="ECO:0000259" key="5">
    <source>
        <dbReference type="PROSITE" id="PS50977"/>
    </source>
</evidence>
<dbReference type="InterPro" id="IPR036271">
    <property type="entry name" value="Tet_transcr_reg_TetR-rel_C_sf"/>
</dbReference>
<gene>
    <name evidence="6" type="ORF">PQ465_06640</name>
</gene>
<keyword evidence="7" id="KW-1185">Reference proteome</keyword>
<dbReference type="InterPro" id="IPR009057">
    <property type="entry name" value="Homeodomain-like_sf"/>
</dbReference>
<evidence type="ECO:0000256" key="2">
    <source>
        <dbReference type="ARBA" id="ARBA00023125"/>
    </source>
</evidence>
<dbReference type="InterPro" id="IPR023772">
    <property type="entry name" value="DNA-bd_HTH_TetR-type_CS"/>
</dbReference>
<dbReference type="PANTHER" id="PTHR30055:SF234">
    <property type="entry name" value="HTH-TYPE TRANSCRIPTIONAL REGULATOR BETI"/>
    <property type="match status" value="1"/>
</dbReference>
<dbReference type="EMBL" id="CP117880">
    <property type="protein sequence ID" value="WDF70050.1"/>
    <property type="molecule type" value="Genomic_DNA"/>
</dbReference>
<dbReference type="RefSeq" id="WP_274268757.1">
    <property type="nucleotide sequence ID" value="NZ_CP117880.1"/>
</dbReference>
<accession>A0ABY7WM15</accession>
<name>A0ABY7WM15_9SPHI</name>
<evidence type="ECO:0000313" key="7">
    <source>
        <dbReference type="Proteomes" id="UP001221558"/>
    </source>
</evidence>
<keyword evidence="1" id="KW-0805">Transcription regulation</keyword>
<feature type="DNA-binding region" description="H-T-H motif" evidence="4">
    <location>
        <begin position="35"/>
        <end position="54"/>
    </location>
</feature>